<proteinExistence type="predicted"/>
<dbReference type="PATRIC" id="fig|1360.116.peg.2008"/>
<name>A0A0V8EU31_LACLL</name>
<dbReference type="Proteomes" id="UP000052991">
    <property type="component" value="Unassembled WGS sequence"/>
</dbReference>
<feature type="transmembrane region" description="Helical" evidence="1">
    <location>
        <begin position="110"/>
        <end position="129"/>
    </location>
</feature>
<feature type="transmembrane region" description="Helical" evidence="1">
    <location>
        <begin position="37"/>
        <end position="59"/>
    </location>
</feature>
<feature type="transmembrane region" description="Helical" evidence="1">
    <location>
        <begin position="161"/>
        <end position="183"/>
    </location>
</feature>
<dbReference type="AlphaFoldDB" id="A0A0V8EU31"/>
<reference evidence="3" key="1">
    <citation type="submission" date="2015-10" db="EMBL/GenBank/DDBJ databases">
        <title>Draft Genome Sequences of 11 Lactococcus lactis subspecies cremoris strains.</title>
        <authorList>
            <person name="Wels M."/>
            <person name="Backus L."/>
            <person name="Boekhorst J."/>
            <person name="Dijkstra A."/>
            <person name="Beerthuizen M."/>
            <person name="Kelly W."/>
            <person name="Siezen R."/>
            <person name="Bachmann H."/>
            <person name="Van Hijum S."/>
        </authorList>
    </citation>
    <scope>NUCLEOTIDE SEQUENCE [LARGE SCALE GENOMIC DNA]</scope>
    <source>
        <strain evidence="3">N42</strain>
    </source>
</reference>
<evidence type="ECO:0000313" key="2">
    <source>
        <dbReference type="EMBL" id="KSU29293.1"/>
    </source>
</evidence>
<dbReference type="EMBL" id="LKLW01000029">
    <property type="protein sequence ID" value="KSU29293.1"/>
    <property type="molecule type" value="Genomic_DNA"/>
</dbReference>
<organism evidence="2 3">
    <name type="scientific">Lactococcus lactis subsp. lactis</name>
    <name type="common">Streptococcus lactis</name>
    <dbReference type="NCBI Taxonomy" id="1360"/>
    <lineage>
        <taxon>Bacteria</taxon>
        <taxon>Bacillati</taxon>
        <taxon>Bacillota</taxon>
        <taxon>Bacilli</taxon>
        <taxon>Lactobacillales</taxon>
        <taxon>Streptococcaceae</taxon>
        <taxon>Lactococcus</taxon>
    </lineage>
</organism>
<dbReference type="RefSeq" id="WP_058212528.1">
    <property type="nucleotide sequence ID" value="NZ_LKLW01000029.1"/>
</dbReference>
<keyword evidence="1" id="KW-1133">Transmembrane helix</keyword>
<gene>
    <name evidence="2" type="ORF">N42_0533</name>
</gene>
<feature type="transmembrane region" description="Helical" evidence="1">
    <location>
        <begin position="7"/>
        <end position="25"/>
    </location>
</feature>
<evidence type="ECO:0000256" key="1">
    <source>
        <dbReference type="SAM" id="Phobius"/>
    </source>
</evidence>
<protein>
    <submittedName>
        <fullName evidence="2">Uncharacterized protein</fullName>
    </submittedName>
</protein>
<keyword evidence="1" id="KW-0812">Transmembrane</keyword>
<keyword evidence="1" id="KW-0472">Membrane</keyword>
<sequence length="235" mass="26804">MAVLGDLIAWYILILGTEMLMWLLRASLSNAIPEKDINYNIGISMLMIILGYILFLRLISMNSGWTYFTAILAFFLVFFDPVVFATFFSKSKIQSKIKFSTQKKIYKIKIWIAAIPVFAAIVQMLLPIGKITYSIFDSNSNSTTPIFGSKALKEAFQEVGYVTWTVFSVAYIIFIIMLIFILFSGIKSKFNNKKNVGYENNKISLGERIIFLKLFTELLNELKSDDIEKNKKAGI</sequence>
<evidence type="ECO:0000313" key="3">
    <source>
        <dbReference type="Proteomes" id="UP000052991"/>
    </source>
</evidence>
<feature type="transmembrane region" description="Helical" evidence="1">
    <location>
        <begin position="65"/>
        <end position="89"/>
    </location>
</feature>
<comment type="caution">
    <text evidence="2">The sequence shown here is derived from an EMBL/GenBank/DDBJ whole genome shotgun (WGS) entry which is preliminary data.</text>
</comment>
<accession>A0A0V8EU31</accession>